<dbReference type="RefSeq" id="WP_133608404.1">
    <property type="nucleotide sequence ID" value="NZ_SNXW01000004.1"/>
</dbReference>
<dbReference type="InterPro" id="IPR038987">
    <property type="entry name" value="MoeA-like"/>
</dbReference>
<dbReference type="SUPFAM" id="SSF63867">
    <property type="entry name" value="MoeA C-terminal domain-like"/>
    <property type="match status" value="1"/>
</dbReference>
<dbReference type="GO" id="GO:0061599">
    <property type="term" value="F:molybdopterin molybdotransferase activity"/>
    <property type="evidence" value="ECO:0007669"/>
    <property type="project" value="UniProtKB-UniRule"/>
</dbReference>
<dbReference type="Gene3D" id="3.90.105.10">
    <property type="entry name" value="Molybdopterin biosynthesis moea protein, domain 2"/>
    <property type="match status" value="1"/>
</dbReference>
<dbReference type="InterPro" id="IPR005111">
    <property type="entry name" value="MoeA_C_domain_IV"/>
</dbReference>
<evidence type="ECO:0000313" key="13">
    <source>
        <dbReference type="EMBL" id="TDP83708.1"/>
    </source>
</evidence>
<organism evidence="13 14">
    <name type="scientific">Aquabacterium commune</name>
    <dbReference type="NCBI Taxonomy" id="70586"/>
    <lineage>
        <taxon>Bacteria</taxon>
        <taxon>Pseudomonadati</taxon>
        <taxon>Pseudomonadota</taxon>
        <taxon>Betaproteobacteria</taxon>
        <taxon>Burkholderiales</taxon>
        <taxon>Aquabacterium</taxon>
    </lineage>
</organism>
<comment type="cofactor">
    <cofactor evidence="1 11">
        <name>Mg(2+)</name>
        <dbReference type="ChEBI" id="CHEBI:18420"/>
    </cofactor>
</comment>
<name>A0A4V3CVT2_9BURK</name>
<dbReference type="GO" id="GO:0006777">
    <property type="term" value="P:Mo-molybdopterin cofactor biosynthetic process"/>
    <property type="evidence" value="ECO:0007669"/>
    <property type="project" value="UniProtKB-UniRule"/>
</dbReference>
<dbReference type="Gene3D" id="3.40.980.10">
    <property type="entry name" value="MoaB/Mog-like domain"/>
    <property type="match status" value="1"/>
</dbReference>
<sequence length="432" mass="45064">MAAAPQALIPLDEAWSRLRQALTEHPHAPATEQRATEDTLGRVLAQDVVSTVAVPPHDNSAMDGYALRVADLADLASAAEPGPSLPVSQRIAAGQTGAILQPGSCARIFTGAPVPAGADAVVMQEHTEPAATEGQVRFTQPVHAQQNIRRAGEDIAIGQTVLRAGTRLSPAALGVAASVGRATLPVFAPPRVAVLTTGDELVLPGQPLPPGAIYNSNRHTLLGLAQAAGATARDLGTVPDQLAATRAALRAAAEQHDLVISSGGVSVGEEDHLRQAVQAEGGLDFWALAIKPGKPFVFGWLTRADGSRAIYMGLPGNPVASWLTFLMLVRPVIGLLAGQGWQLPRSLPVPAAFAWPKPDKRREFLRVRLNEAGHAELFPNQSSGVLTSASWADGVVDLPPQTTVQPGDVVRWTSAAELLHPAAAACQPGCQP</sequence>
<dbReference type="SUPFAM" id="SSF53218">
    <property type="entry name" value="Molybdenum cofactor biosynthesis proteins"/>
    <property type="match status" value="1"/>
</dbReference>
<evidence type="ECO:0000259" key="12">
    <source>
        <dbReference type="SMART" id="SM00852"/>
    </source>
</evidence>
<evidence type="ECO:0000256" key="3">
    <source>
        <dbReference type="ARBA" id="ARBA00005046"/>
    </source>
</evidence>
<dbReference type="InterPro" id="IPR005110">
    <property type="entry name" value="MoeA_linker/N"/>
</dbReference>
<dbReference type="InterPro" id="IPR036135">
    <property type="entry name" value="MoeA_linker/N_sf"/>
</dbReference>
<dbReference type="InterPro" id="IPR036688">
    <property type="entry name" value="MoeA_C_domain_IV_sf"/>
</dbReference>
<dbReference type="InterPro" id="IPR008284">
    <property type="entry name" value="MoCF_biosynth_CS"/>
</dbReference>
<dbReference type="Pfam" id="PF03453">
    <property type="entry name" value="MoeA_N"/>
    <property type="match status" value="1"/>
</dbReference>
<dbReference type="PROSITE" id="PS01079">
    <property type="entry name" value="MOCF_BIOSYNTHESIS_2"/>
    <property type="match status" value="1"/>
</dbReference>
<reference evidence="13 14" key="1">
    <citation type="submission" date="2019-03" db="EMBL/GenBank/DDBJ databases">
        <title>Genomic Encyclopedia of Type Strains, Phase IV (KMG-IV): sequencing the most valuable type-strain genomes for metagenomic binning, comparative biology and taxonomic classification.</title>
        <authorList>
            <person name="Goeker M."/>
        </authorList>
    </citation>
    <scope>NUCLEOTIDE SEQUENCE [LARGE SCALE GENOMIC DNA]</scope>
    <source>
        <strain evidence="13 14">DSM 11901</strain>
    </source>
</reference>
<comment type="catalytic activity">
    <reaction evidence="10">
        <text>adenylyl-molybdopterin + molybdate = Mo-molybdopterin + AMP + H(+)</text>
        <dbReference type="Rhea" id="RHEA:35047"/>
        <dbReference type="ChEBI" id="CHEBI:15378"/>
        <dbReference type="ChEBI" id="CHEBI:36264"/>
        <dbReference type="ChEBI" id="CHEBI:62727"/>
        <dbReference type="ChEBI" id="CHEBI:71302"/>
        <dbReference type="ChEBI" id="CHEBI:456215"/>
        <dbReference type="EC" id="2.10.1.1"/>
    </reaction>
</comment>
<keyword evidence="9 11" id="KW-0501">Molybdenum cofactor biosynthesis</keyword>
<evidence type="ECO:0000256" key="2">
    <source>
        <dbReference type="ARBA" id="ARBA00002901"/>
    </source>
</evidence>
<dbReference type="PANTHER" id="PTHR10192">
    <property type="entry name" value="MOLYBDOPTERIN BIOSYNTHESIS PROTEIN"/>
    <property type="match status" value="1"/>
</dbReference>
<dbReference type="Gene3D" id="2.40.340.10">
    <property type="entry name" value="MoeA, C-terminal, domain IV"/>
    <property type="match status" value="1"/>
</dbReference>
<dbReference type="NCBIfam" id="NF045515">
    <property type="entry name" value="Glp_gephyrin"/>
    <property type="match status" value="1"/>
</dbReference>
<dbReference type="PANTHER" id="PTHR10192:SF5">
    <property type="entry name" value="GEPHYRIN"/>
    <property type="match status" value="1"/>
</dbReference>
<dbReference type="InterPro" id="IPR036425">
    <property type="entry name" value="MoaB/Mog-like_dom_sf"/>
</dbReference>
<evidence type="ECO:0000256" key="1">
    <source>
        <dbReference type="ARBA" id="ARBA00001946"/>
    </source>
</evidence>
<evidence type="ECO:0000256" key="8">
    <source>
        <dbReference type="ARBA" id="ARBA00022842"/>
    </source>
</evidence>
<gene>
    <name evidence="13" type="ORF">EV672_10486</name>
</gene>
<dbReference type="UniPathway" id="UPA00344"/>
<evidence type="ECO:0000256" key="7">
    <source>
        <dbReference type="ARBA" id="ARBA00022723"/>
    </source>
</evidence>
<keyword evidence="7 11" id="KW-0479">Metal-binding</keyword>
<evidence type="ECO:0000256" key="10">
    <source>
        <dbReference type="ARBA" id="ARBA00047317"/>
    </source>
</evidence>
<evidence type="ECO:0000313" key="14">
    <source>
        <dbReference type="Proteomes" id="UP000294593"/>
    </source>
</evidence>
<dbReference type="EC" id="2.10.1.1" evidence="11"/>
<dbReference type="OrthoDB" id="9804758at2"/>
<evidence type="ECO:0000256" key="11">
    <source>
        <dbReference type="RuleBase" id="RU365090"/>
    </source>
</evidence>
<comment type="caution">
    <text evidence="13">The sequence shown here is derived from an EMBL/GenBank/DDBJ whole genome shotgun (WGS) entry which is preliminary data.</text>
</comment>
<dbReference type="SMART" id="SM00852">
    <property type="entry name" value="MoCF_biosynth"/>
    <property type="match status" value="1"/>
</dbReference>
<dbReference type="SUPFAM" id="SSF63882">
    <property type="entry name" value="MoeA N-terminal region -like"/>
    <property type="match status" value="1"/>
</dbReference>
<comment type="similarity">
    <text evidence="4 11">Belongs to the MoeA family.</text>
</comment>
<dbReference type="Proteomes" id="UP000294593">
    <property type="component" value="Unassembled WGS sequence"/>
</dbReference>
<dbReference type="GO" id="GO:0005829">
    <property type="term" value="C:cytosol"/>
    <property type="evidence" value="ECO:0007669"/>
    <property type="project" value="TreeGrafter"/>
</dbReference>
<keyword evidence="6 11" id="KW-0808">Transferase</keyword>
<evidence type="ECO:0000256" key="6">
    <source>
        <dbReference type="ARBA" id="ARBA00022679"/>
    </source>
</evidence>
<protein>
    <recommendedName>
        <fullName evidence="11">Molybdopterin molybdenumtransferase</fullName>
        <ecNumber evidence="11">2.10.1.1</ecNumber>
    </recommendedName>
</protein>
<dbReference type="FunFam" id="2.170.190.11:FF:000001">
    <property type="entry name" value="Molybdopterin molybdenumtransferase"/>
    <property type="match status" value="1"/>
</dbReference>
<dbReference type="EMBL" id="SNXW01000004">
    <property type="protein sequence ID" value="TDP83708.1"/>
    <property type="molecule type" value="Genomic_DNA"/>
</dbReference>
<dbReference type="AlphaFoldDB" id="A0A4V3CVT2"/>
<evidence type="ECO:0000256" key="5">
    <source>
        <dbReference type="ARBA" id="ARBA00022505"/>
    </source>
</evidence>
<dbReference type="Pfam" id="PF00994">
    <property type="entry name" value="MoCF_biosynth"/>
    <property type="match status" value="1"/>
</dbReference>
<keyword evidence="8 11" id="KW-0460">Magnesium</keyword>
<dbReference type="GO" id="GO:0046872">
    <property type="term" value="F:metal ion binding"/>
    <property type="evidence" value="ECO:0007669"/>
    <property type="project" value="UniProtKB-UniRule"/>
</dbReference>
<accession>A0A4V3CVT2</accession>
<feature type="domain" description="MoaB/Mog" evidence="12">
    <location>
        <begin position="193"/>
        <end position="335"/>
    </location>
</feature>
<evidence type="ECO:0000256" key="9">
    <source>
        <dbReference type="ARBA" id="ARBA00023150"/>
    </source>
</evidence>
<evidence type="ECO:0000256" key="4">
    <source>
        <dbReference type="ARBA" id="ARBA00010763"/>
    </source>
</evidence>
<dbReference type="CDD" id="cd00887">
    <property type="entry name" value="MoeA"/>
    <property type="match status" value="1"/>
</dbReference>
<comment type="pathway">
    <text evidence="3 11">Cofactor biosynthesis; molybdopterin biosynthesis.</text>
</comment>
<dbReference type="InterPro" id="IPR001453">
    <property type="entry name" value="MoaB/Mog_dom"/>
</dbReference>
<comment type="function">
    <text evidence="2 11">Catalyzes the insertion of molybdate into adenylated molybdopterin with the concomitant release of AMP.</text>
</comment>
<dbReference type="Pfam" id="PF03454">
    <property type="entry name" value="MoeA_C"/>
    <property type="match status" value="1"/>
</dbReference>
<keyword evidence="14" id="KW-1185">Reference proteome</keyword>
<dbReference type="Gene3D" id="2.170.190.11">
    <property type="entry name" value="Molybdopterin biosynthesis moea protein, domain 3"/>
    <property type="match status" value="1"/>
</dbReference>
<keyword evidence="5 11" id="KW-0500">Molybdenum</keyword>
<dbReference type="FunFam" id="3.40.980.10:FF:000004">
    <property type="entry name" value="Molybdopterin molybdenumtransferase"/>
    <property type="match status" value="1"/>
</dbReference>
<proteinExistence type="inferred from homology"/>